<name>A0ACC0N6G4_RHOML</name>
<reference evidence="1" key="1">
    <citation type="submission" date="2022-02" db="EMBL/GenBank/DDBJ databases">
        <title>Plant Genome Project.</title>
        <authorList>
            <person name="Zhang R.-G."/>
        </authorList>
    </citation>
    <scope>NUCLEOTIDE SEQUENCE</scope>
    <source>
        <strain evidence="1">AT1</strain>
    </source>
</reference>
<dbReference type="EMBL" id="CM046394">
    <property type="protein sequence ID" value="KAI8548770.1"/>
    <property type="molecule type" value="Genomic_DNA"/>
</dbReference>
<sequence>MERFSPSPTCNRYNVGIGLQASGGTGDCQYAGCIADLNAIYPPELQVTSAGSVVACEAFNTPQYCCTGNYSMPATCPPTQYSELFKQACSDAYSYAYDDASSTFTCTGADYLITFCPQ</sequence>
<keyword evidence="2" id="KW-1185">Reference proteome</keyword>
<evidence type="ECO:0000313" key="1">
    <source>
        <dbReference type="EMBL" id="KAI8548770.1"/>
    </source>
</evidence>
<gene>
    <name evidence="1" type="ORF">RHMOL_Rhmol07G0299600</name>
</gene>
<evidence type="ECO:0000313" key="2">
    <source>
        <dbReference type="Proteomes" id="UP001062846"/>
    </source>
</evidence>
<proteinExistence type="predicted"/>
<protein>
    <submittedName>
        <fullName evidence="1">Uncharacterized protein</fullName>
    </submittedName>
</protein>
<dbReference type="Proteomes" id="UP001062846">
    <property type="component" value="Chromosome 7"/>
</dbReference>
<accession>A0ACC0N6G4</accession>
<organism evidence="1 2">
    <name type="scientific">Rhododendron molle</name>
    <name type="common">Chinese azalea</name>
    <name type="synonym">Azalea mollis</name>
    <dbReference type="NCBI Taxonomy" id="49168"/>
    <lineage>
        <taxon>Eukaryota</taxon>
        <taxon>Viridiplantae</taxon>
        <taxon>Streptophyta</taxon>
        <taxon>Embryophyta</taxon>
        <taxon>Tracheophyta</taxon>
        <taxon>Spermatophyta</taxon>
        <taxon>Magnoliopsida</taxon>
        <taxon>eudicotyledons</taxon>
        <taxon>Gunneridae</taxon>
        <taxon>Pentapetalae</taxon>
        <taxon>asterids</taxon>
        <taxon>Ericales</taxon>
        <taxon>Ericaceae</taxon>
        <taxon>Ericoideae</taxon>
        <taxon>Rhodoreae</taxon>
        <taxon>Rhododendron</taxon>
    </lineage>
</organism>
<comment type="caution">
    <text evidence="1">The sequence shown here is derived from an EMBL/GenBank/DDBJ whole genome shotgun (WGS) entry which is preliminary data.</text>
</comment>